<dbReference type="Proteomes" id="UP001363151">
    <property type="component" value="Unassembled WGS sequence"/>
</dbReference>
<gene>
    <name evidence="6" type="ORF">SO694_00079113</name>
</gene>
<evidence type="ECO:0000256" key="1">
    <source>
        <dbReference type="ARBA" id="ARBA00022723"/>
    </source>
</evidence>
<dbReference type="InterPro" id="IPR002857">
    <property type="entry name" value="Znf_CXXC"/>
</dbReference>
<feature type="compositionally biased region" description="Pro residues" evidence="4">
    <location>
        <begin position="338"/>
        <end position="350"/>
    </location>
</feature>
<feature type="region of interest" description="Disordered" evidence="4">
    <location>
        <begin position="387"/>
        <end position="430"/>
    </location>
</feature>
<keyword evidence="1" id="KW-0479">Metal-binding</keyword>
<dbReference type="PROSITE" id="PS51058">
    <property type="entry name" value="ZF_CXXC"/>
    <property type="match status" value="2"/>
</dbReference>
<name>A0ABR1FGX5_AURAN</name>
<evidence type="ECO:0000313" key="6">
    <source>
        <dbReference type="EMBL" id="KAK7230581.1"/>
    </source>
</evidence>
<evidence type="ECO:0000256" key="2">
    <source>
        <dbReference type="ARBA" id="ARBA00022771"/>
    </source>
</evidence>
<feature type="region of interest" description="Disordered" evidence="4">
    <location>
        <begin position="259"/>
        <end position="278"/>
    </location>
</feature>
<accession>A0ABR1FGX5</accession>
<proteinExistence type="predicted"/>
<feature type="region of interest" description="Disordered" evidence="4">
    <location>
        <begin position="28"/>
        <end position="112"/>
    </location>
</feature>
<keyword evidence="3" id="KW-0862">Zinc</keyword>
<reference evidence="6 7" key="1">
    <citation type="submission" date="2024-03" db="EMBL/GenBank/DDBJ databases">
        <title>Aureococcus anophagefferens CCMP1851 and Kratosvirus quantuckense: Draft genome of a second virus-susceptible host strain in the model system.</title>
        <authorList>
            <person name="Chase E."/>
            <person name="Truchon A.R."/>
            <person name="Schepens W."/>
            <person name="Wilhelm S.W."/>
        </authorList>
    </citation>
    <scope>NUCLEOTIDE SEQUENCE [LARGE SCALE GENOMIC DNA]</scope>
    <source>
        <strain evidence="6 7">CCMP1851</strain>
    </source>
</reference>
<feature type="region of interest" description="Disordered" evidence="4">
    <location>
        <begin position="311"/>
        <end position="374"/>
    </location>
</feature>
<sequence length="430" mass="46767">MEWLSLDPFGQEWLDLLKDPWKPVRDAAARNEPKLNRALQQLADHNASGLNDPFPAGPKPRARRRAAAFGGPSSDDDRGLSSDEEYEPKRRKQHRAREPRGDDVTSSPGCRGARRVRCGACEACTAPECGACGPCKDLRKNGGPGLMKAVCIKRRCLVLRAPVEPREPAEPREPKRRGRCGVCEACAAPECGKCGPCLDRRKNGGPGIMKVACVERRCVVLHEDSGRPREPRTEVELREDDIPVIPFRVTTTPRMMVSQIPGETDGKAAPQTGSQPRPRFAPCKIASDLKEQATSKTLAYVSALFRRHAAGGPKATLKKQGFQPRRSNEQREVATIRVPPPPPLPSPLPPPRREVRIIRVPPPPPPPHEASVTKCLPLEEPAIDDYSAAAAPARPANVIGPPLDFPHASDESSDDYAAAAAAAHPSFKMA</sequence>
<keyword evidence="2" id="KW-0863">Zinc-finger</keyword>
<keyword evidence="7" id="KW-1185">Reference proteome</keyword>
<feature type="domain" description="CXXC-type" evidence="5">
    <location>
        <begin position="173"/>
        <end position="219"/>
    </location>
</feature>
<comment type="caution">
    <text evidence="6">The sequence shown here is derived from an EMBL/GenBank/DDBJ whole genome shotgun (WGS) entry which is preliminary data.</text>
</comment>
<protein>
    <recommendedName>
        <fullName evidence="5">CXXC-type domain-containing protein</fullName>
    </recommendedName>
</protein>
<evidence type="ECO:0000313" key="7">
    <source>
        <dbReference type="Proteomes" id="UP001363151"/>
    </source>
</evidence>
<dbReference type="Pfam" id="PF02008">
    <property type="entry name" value="zf-CXXC"/>
    <property type="match status" value="2"/>
</dbReference>
<evidence type="ECO:0000256" key="4">
    <source>
        <dbReference type="SAM" id="MobiDB-lite"/>
    </source>
</evidence>
<feature type="domain" description="CXXC-type" evidence="5">
    <location>
        <begin position="111"/>
        <end position="157"/>
    </location>
</feature>
<dbReference type="EMBL" id="JBBJCI010000427">
    <property type="protein sequence ID" value="KAK7230581.1"/>
    <property type="molecule type" value="Genomic_DNA"/>
</dbReference>
<organism evidence="6 7">
    <name type="scientific">Aureococcus anophagefferens</name>
    <name type="common">Harmful bloom alga</name>
    <dbReference type="NCBI Taxonomy" id="44056"/>
    <lineage>
        <taxon>Eukaryota</taxon>
        <taxon>Sar</taxon>
        <taxon>Stramenopiles</taxon>
        <taxon>Ochrophyta</taxon>
        <taxon>Pelagophyceae</taxon>
        <taxon>Pelagomonadales</taxon>
        <taxon>Pelagomonadaceae</taxon>
        <taxon>Aureococcus</taxon>
    </lineage>
</organism>
<evidence type="ECO:0000259" key="5">
    <source>
        <dbReference type="PROSITE" id="PS51058"/>
    </source>
</evidence>
<evidence type="ECO:0000256" key="3">
    <source>
        <dbReference type="ARBA" id="ARBA00022833"/>
    </source>
</evidence>